<dbReference type="EMBL" id="CASHTH010001383">
    <property type="protein sequence ID" value="CAI8014651.1"/>
    <property type="molecule type" value="Genomic_DNA"/>
</dbReference>
<comment type="caution">
    <text evidence="3">The sequence shown here is derived from an EMBL/GenBank/DDBJ whole genome shotgun (WGS) entry which is preliminary data.</text>
</comment>
<evidence type="ECO:0000256" key="2">
    <source>
        <dbReference type="ARBA" id="ARBA00022898"/>
    </source>
</evidence>
<accession>A0AA35WEU2</accession>
<sequence>MGVRPFINCRGNATAIGGSIMPEPVLEAMRQAAGSFVALETLQERIGERLARRIGVEGALVSCGAASGVQQAAAACLTGTDAERVQRLPYTDGWRNRFVIPQVDVHDYIFQVIAAVGGVLVKVGSKESCPTSAIEAALDEDTAAVVHYLGKQTLEQLAEVVAVAEPRGIPVIVDAAAQLCRPAPT</sequence>
<proteinExistence type="predicted"/>
<name>A0AA35WEU2_GEOBA</name>
<reference evidence="3" key="1">
    <citation type="submission" date="2023-03" db="EMBL/GenBank/DDBJ databases">
        <authorList>
            <person name="Steffen K."/>
            <person name="Cardenas P."/>
        </authorList>
    </citation>
    <scope>NUCLEOTIDE SEQUENCE</scope>
</reference>
<evidence type="ECO:0000313" key="3">
    <source>
        <dbReference type="EMBL" id="CAI8014651.1"/>
    </source>
</evidence>
<dbReference type="SUPFAM" id="SSF53383">
    <property type="entry name" value="PLP-dependent transferases"/>
    <property type="match status" value="1"/>
</dbReference>
<evidence type="ECO:0000313" key="4">
    <source>
        <dbReference type="Proteomes" id="UP001174909"/>
    </source>
</evidence>
<keyword evidence="2" id="KW-0663">Pyridoxal phosphate</keyword>
<keyword evidence="4" id="KW-1185">Reference proteome</keyword>
<dbReference type="AlphaFoldDB" id="A0AA35WEU2"/>
<dbReference type="InterPro" id="IPR015421">
    <property type="entry name" value="PyrdxlP-dep_Trfase_major"/>
</dbReference>
<dbReference type="Gene3D" id="3.40.640.10">
    <property type="entry name" value="Type I PLP-dependent aspartate aminotransferase-like (Major domain)"/>
    <property type="match status" value="1"/>
</dbReference>
<dbReference type="Proteomes" id="UP001174909">
    <property type="component" value="Unassembled WGS sequence"/>
</dbReference>
<dbReference type="PANTHER" id="PTHR32328">
    <property type="entry name" value="L-SERYL-TRNA(SEC) SELENIUM TRANSFERASE"/>
    <property type="match status" value="1"/>
</dbReference>
<gene>
    <name evidence="3" type="ORF">GBAR_LOCUS9147</name>
</gene>
<dbReference type="GO" id="GO:0004125">
    <property type="term" value="F:L-seryl-tRNA(Sec) selenium transferase activity"/>
    <property type="evidence" value="ECO:0007669"/>
    <property type="project" value="TreeGrafter"/>
</dbReference>
<dbReference type="PANTHER" id="PTHR32328:SF0">
    <property type="entry name" value="L-SERYL-TRNA(SEC) SELENIUM TRANSFERASE"/>
    <property type="match status" value="1"/>
</dbReference>
<protein>
    <submittedName>
        <fullName evidence="3">Uncharacterized protein mlr3804</fullName>
    </submittedName>
</protein>
<dbReference type="InterPro" id="IPR015424">
    <property type="entry name" value="PyrdxlP-dep_Trfase"/>
</dbReference>
<comment type="cofactor">
    <cofactor evidence="1">
        <name>pyridoxal 5'-phosphate</name>
        <dbReference type="ChEBI" id="CHEBI:597326"/>
    </cofactor>
</comment>
<evidence type="ECO:0000256" key="1">
    <source>
        <dbReference type="ARBA" id="ARBA00001933"/>
    </source>
</evidence>
<organism evidence="3 4">
    <name type="scientific">Geodia barretti</name>
    <name type="common">Barrett's horny sponge</name>
    <dbReference type="NCBI Taxonomy" id="519541"/>
    <lineage>
        <taxon>Eukaryota</taxon>
        <taxon>Metazoa</taxon>
        <taxon>Porifera</taxon>
        <taxon>Demospongiae</taxon>
        <taxon>Heteroscleromorpha</taxon>
        <taxon>Tetractinellida</taxon>
        <taxon>Astrophorina</taxon>
        <taxon>Geodiidae</taxon>
        <taxon>Geodia</taxon>
    </lineage>
</organism>